<evidence type="ECO:0000313" key="4">
    <source>
        <dbReference type="EMBL" id="PSR33495.1"/>
    </source>
</evidence>
<evidence type="ECO:0000259" key="3">
    <source>
        <dbReference type="SMART" id="SM00563"/>
    </source>
</evidence>
<dbReference type="GO" id="GO:0006654">
    <property type="term" value="P:phosphatidic acid biosynthetic process"/>
    <property type="evidence" value="ECO:0007669"/>
    <property type="project" value="TreeGrafter"/>
</dbReference>
<reference evidence="4 5" key="1">
    <citation type="journal article" date="2014" name="BMC Genomics">
        <title>Comparison of environmental and isolate Sulfobacillus genomes reveals diverse carbon, sulfur, nitrogen, and hydrogen metabolisms.</title>
        <authorList>
            <person name="Justice N.B."/>
            <person name="Norman A."/>
            <person name="Brown C.T."/>
            <person name="Singh A."/>
            <person name="Thomas B.C."/>
            <person name="Banfield J.F."/>
        </authorList>
    </citation>
    <scope>NUCLEOTIDE SEQUENCE [LARGE SCALE GENOMIC DNA]</scope>
    <source>
        <strain evidence="4">AMDSBA4</strain>
    </source>
</reference>
<dbReference type="Pfam" id="PF01553">
    <property type="entry name" value="Acyltransferase"/>
    <property type="match status" value="1"/>
</dbReference>
<evidence type="ECO:0000313" key="5">
    <source>
        <dbReference type="Proteomes" id="UP000242972"/>
    </source>
</evidence>
<comment type="caution">
    <text evidence="4">The sequence shown here is derived from an EMBL/GenBank/DDBJ whole genome shotgun (WGS) entry which is preliminary data.</text>
</comment>
<organism evidence="4 5">
    <name type="scientific">Sulfobacillus benefaciens</name>
    <dbReference type="NCBI Taxonomy" id="453960"/>
    <lineage>
        <taxon>Bacteria</taxon>
        <taxon>Bacillati</taxon>
        <taxon>Bacillota</taxon>
        <taxon>Clostridia</taxon>
        <taxon>Eubacteriales</taxon>
        <taxon>Clostridiales Family XVII. Incertae Sedis</taxon>
        <taxon>Sulfobacillus</taxon>
    </lineage>
</organism>
<keyword evidence="2 4" id="KW-0012">Acyltransferase</keyword>
<protein>
    <submittedName>
        <fullName evidence="4">1-acyl-sn-glycerol-3-phosphate acyltransferase</fullName>
    </submittedName>
</protein>
<gene>
    <name evidence="4" type="ORF">C7B46_09435</name>
</gene>
<accession>A0A2T2XG62</accession>
<dbReference type="CDD" id="cd07989">
    <property type="entry name" value="LPLAT_AGPAT-like"/>
    <property type="match status" value="1"/>
</dbReference>
<dbReference type="AlphaFoldDB" id="A0A2T2XG62"/>
<dbReference type="SUPFAM" id="SSF69593">
    <property type="entry name" value="Glycerol-3-phosphate (1)-acyltransferase"/>
    <property type="match status" value="1"/>
</dbReference>
<dbReference type="GO" id="GO:0003841">
    <property type="term" value="F:1-acylglycerol-3-phosphate O-acyltransferase activity"/>
    <property type="evidence" value="ECO:0007669"/>
    <property type="project" value="TreeGrafter"/>
</dbReference>
<dbReference type="EMBL" id="PXYW01000019">
    <property type="protein sequence ID" value="PSR33495.1"/>
    <property type="molecule type" value="Genomic_DNA"/>
</dbReference>
<proteinExistence type="predicted"/>
<dbReference type="SMART" id="SM00563">
    <property type="entry name" value="PlsC"/>
    <property type="match status" value="1"/>
</dbReference>
<sequence length="201" mass="22607">MIYYWVVYWIAREVFSLYCRIETTGLENVPRSGALMIALNHKSLADPPMAATVMPRRVYFMAKAELFRFRPFGWLIASLGAYPVHRGHPDRKAIRRSLEILSSGQALMIFPEGHRSETGELQAARAGVVYLAQKTNCWVLPVGISGEYGFRKTIRYSVGKPFRISPDLSREEAQLLVMQKIAEQIPGATLPGDPKSSSFIS</sequence>
<evidence type="ECO:0000256" key="2">
    <source>
        <dbReference type="ARBA" id="ARBA00023315"/>
    </source>
</evidence>
<dbReference type="Proteomes" id="UP000242972">
    <property type="component" value="Unassembled WGS sequence"/>
</dbReference>
<name>A0A2T2XG62_9FIRM</name>
<dbReference type="PANTHER" id="PTHR10434">
    <property type="entry name" value="1-ACYL-SN-GLYCEROL-3-PHOSPHATE ACYLTRANSFERASE"/>
    <property type="match status" value="1"/>
</dbReference>
<keyword evidence="1 4" id="KW-0808">Transferase</keyword>
<dbReference type="PANTHER" id="PTHR10434:SF11">
    <property type="entry name" value="1-ACYL-SN-GLYCEROL-3-PHOSPHATE ACYLTRANSFERASE"/>
    <property type="match status" value="1"/>
</dbReference>
<evidence type="ECO:0000256" key="1">
    <source>
        <dbReference type="ARBA" id="ARBA00022679"/>
    </source>
</evidence>
<dbReference type="InterPro" id="IPR002123">
    <property type="entry name" value="Plipid/glycerol_acylTrfase"/>
</dbReference>
<feature type="domain" description="Phospholipid/glycerol acyltransferase" evidence="3">
    <location>
        <begin position="35"/>
        <end position="147"/>
    </location>
</feature>